<evidence type="ECO:0000256" key="1">
    <source>
        <dbReference type="ARBA" id="ARBA00023015"/>
    </source>
</evidence>
<dbReference type="EMBL" id="BAABLM010000001">
    <property type="protein sequence ID" value="GAA4668378.1"/>
    <property type="molecule type" value="Genomic_DNA"/>
</dbReference>
<keyword evidence="2 4" id="KW-0238">DNA-binding</keyword>
<evidence type="ECO:0000313" key="7">
    <source>
        <dbReference type="Proteomes" id="UP001501295"/>
    </source>
</evidence>
<dbReference type="Gene3D" id="1.10.357.10">
    <property type="entry name" value="Tetracycline Repressor, domain 2"/>
    <property type="match status" value="1"/>
</dbReference>
<dbReference type="PANTHER" id="PTHR30055">
    <property type="entry name" value="HTH-TYPE TRANSCRIPTIONAL REGULATOR RUTR"/>
    <property type="match status" value="1"/>
</dbReference>
<dbReference type="PRINTS" id="PR00455">
    <property type="entry name" value="HTHTETR"/>
</dbReference>
<feature type="DNA-binding region" description="H-T-H motif" evidence="4">
    <location>
        <begin position="52"/>
        <end position="71"/>
    </location>
</feature>
<dbReference type="InterPro" id="IPR001647">
    <property type="entry name" value="HTH_TetR"/>
</dbReference>
<dbReference type="InterPro" id="IPR049445">
    <property type="entry name" value="TetR_SbtR-like_C"/>
</dbReference>
<keyword evidence="1" id="KW-0805">Transcription regulation</keyword>
<accession>A0ABP8VPL0</accession>
<dbReference type="PROSITE" id="PS50977">
    <property type="entry name" value="HTH_TETR_2"/>
    <property type="match status" value="1"/>
</dbReference>
<dbReference type="RefSeq" id="WP_345373617.1">
    <property type="nucleotide sequence ID" value="NZ_BAABLM010000001.1"/>
</dbReference>
<sequence>MATVDSAVSASAVDASGAGVAARPLRADARRNRDAILAAAHATFEVEGVLASLDGIAVKAGVGNATLYRNFPTRDDLLAAVIQDSIVAMLVEGDELSRTLSPAEALSEWCVRVAWQLRIWHDLPGCVVSALADEASPMNTACVPLQARTSMMLDAARAAGSVTSDVTADEIYELITTLSWGLDRFAVDAPAARRRVLLATAGLFAR</sequence>
<keyword evidence="7" id="KW-1185">Reference proteome</keyword>
<gene>
    <name evidence="6" type="ORF">GCM10025780_08810</name>
</gene>
<proteinExistence type="predicted"/>
<dbReference type="SUPFAM" id="SSF46689">
    <property type="entry name" value="Homeodomain-like"/>
    <property type="match status" value="1"/>
</dbReference>
<protein>
    <submittedName>
        <fullName evidence="6">TetR/AcrR family transcriptional regulator</fullName>
    </submittedName>
</protein>
<reference evidence="7" key="1">
    <citation type="journal article" date="2019" name="Int. J. Syst. Evol. Microbiol.">
        <title>The Global Catalogue of Microorganisms (GCM) 10K type strain sequencing project: providing services to taxonomists for standard genome sequencing and annotation.</title>
        <authorList>
            <consortium name="The Broad Institute Genomics Platform"/>
            <consortium name="The Broad Institute Genome Sequencing Center for Infectious Disease"/>
            <person name="Wu L."/>
            <person name="Ma J."/>
        </authorList>
    </citation>
    <scope>NUCLEOTIDE SEQUENCE [LARGE SCALE GENOMIC DNA]</scope>
    <source>
        <strain evidence="7">JCM 18956</strain>
    </source>
</reference>
<dbReference type="InterPro" id="IPR050109">
    <property type="entry name" value="HTH-type_TetR-like_transc_reg"/>
</dbReference>
<dbReference type="Pfam" id="PF00440">
    <property type="entry name" value="TetR_N"/>
    <property type="match status" value="1"/>
</dbReference>
<evidence type="ECO:0000256" key="3">
    <source>
        <dbReference type="ARBA" id="ARBA00023163"/>
    </source>
</evidence>
<organism evidence="6 7">
    <name type="scientific">Frondihabitans cladoniiphilus</name>
    <dbReference type="NCBI Taxonomy" id="715785"/>
    <lineage>
        <taxon>Bacteria</taxon>
        <taxon>Bacillati</taxon>
        <taxon>Actinomycetota</taxon>
        <taxon>Actinomycetes</taxon>
        <taxon>Micrococcales</taxon>
        <taxon>Microbacteriaceae</taxon>
        <taxon>Frondihabitans</taxon>
    </lineage>
</organism>
<keyword evidence="3" id="KW-0804">Transcription</keyword>
<dbReference type="InterPro" id="IPR009057">
    <property type="entry name" value="Homeodomain-like_sf"/>
</dbReference>
<evidence type="ECO:0000313" key="6">
    <source>
        <dbReference type="EMBL" id="GAA4668378.1"/>
    </source>
</evidence>
<evidence type="ECO:0000259" key="5">
    <source>
        <dbReference type="PROSITE" id="PS50977"/>
    </source>
</evidence>
<feature type="domain" description="HTH tetR-type" evidence="5">
    <location>
        <begin position="30"/>
        <end position="89"/>
    </location>
</feature>
<evidence type="ECO:0000256" key="4">
    <source>
        <dbReference type="PROSITE-ProRule" id="PRU00335"/>
    </source>
</evidence>
<evidence type="ECO:0000256" key="2">
    <source>
        <dbReference type="ARBA" id="ARBA00023125"/>
    </source>
</evidence>
<dbReference type="Pfam" id="PF21597">
    <property type="entry name" value="TetR_C_43"/>
    <property type="match status" value="1"/>
</dbReference>
<comment type="caution">
    <text evidence="6">The sequence shown here is derived from an EMBL/GenBank/DDBJ whole genome shotgun (WGS) entry which is preliminary data.</text>
</comment>
<dbReference type="Proteomes" id="UP001501295">
    <property type="component" value="Unassembled WGS sequence"/>
</dbReference>
<dbReference type="PANTHER" id="PTHR30055:SF234">
    <property type="entry name" value="HTH-TYPE TRANSCRIPTIONAL REGULATOR BETI"/>
    <property type="match status" value="1"/>
</dbReference>
<name>A0ABP8VPL0_9MICO</name>